<feature type="non-terminal residue" evidence="3">
    <location>
        <position position="1"/>
    </location>
</feature>
<dbReference type="Pfam" id="PF26616">
    <property type="entry name" value="CorA-like"/>
    <property type="match status" value="1"/>
</dbReference>
<sequence>LTQVLSFHQVMPAYLNFVFPFGVQIDPKETRFSGFRERTQMISDPLNSLPPQLGRSGQFYELCYNLRGVSLVNDDSDNDWSIRQAAIYHRFDIASGNVVWIVTKGGLDLQQRFKHLTGDMGRPEDKSFGNIGECFRSSLAAHLLYCQWATEDWRWYVLWMENLMDAEVSIGRVRRDTISISIEDVQDCYDRTIEAIMSLQANVMVISSIKRFYAELKDQNGFPSSLTADFDRNVPDFTRRLDSISWEFERQIDRAKVLASIIGDRKDLLLRGEEVERTETLNKNLEKDAIMMRIITAVTLLYLPATFVSVCNIRDAEKIILPVL</sequence>
<evidence type="ECO:0000313" key="4">
    <source>
        <dbReference type="Proteomes" id="UP000799444"/>
    </source>
</evidence>
<feature type="domain" description="CorA-like transporter" evidence="2">
    <location>
        <begin position="1"/>
        <end position="166"/>
    </location>
</feature>
<dbReference type="InterPro" id="IPR058257">
    <property type="entry name" value="CorA-like_dom"/>
</dbReference>
<keyword evidence="1" id="KW-0472">Membrane</keyword>
<evidence type="ECO:0000256" key="1">
    <source>
        <dbReference type="SAM" id="Phobius"/>
    </source>
</evidence>
<evidence type="ECO:0000313" key="3">
    <source>
        <dbReference type="EMBL" id="KAF2734141.1"/>
    </source>
</evidence>
<evidence type="ECO:0000259" key="2">
    <source>
        <dbReference type="Pfam" id="PF26616"/>
    </source>
</evidence>
<keyword evidence="1" id="KW-1133">Transmembrane helix</keyword>
<feature type="transmembrane region" description="Helical" evidence="1">
    <location>
        <begin position="290"/>
        <end position="311"/>
    </location>
</feature>
<keyword evidence="1" id="KW-0812">Transmembrane</keyword>
<proteinExistence type="predicted"/>
<dbReference type="EMBL" id="ML996152">
    <property type="protein sequence ID" value="KAF2734141.1"/>
    <property type="molecule type" value="Genomic_DNA"/>
</dbReference>
<dbReference type="OrthoDB" id="5396681at2759"/>
<protein>
    <recommendedName>
        <fullName evidence="2">CorA-like transporter domain-containing protein</fullName>
    </recommendedName>
</protein>
<comment type="caution">
    <text evidence="3">The sequence shown here is derived from an EMBL/GenBank/DDBJ whole genome shotgun (WGS) entry which is preliminary data.</text>
</comment>
<dbReference type="Proteomes" id="UP000799444">
    <property type="component" value="Unassembled WGS sequence"/>
</dbReference>
<accession>A0A9P4QZX5</accession>
<gene>
    <name evidence="3" type="ORF">EJ04DRAFT_603831</name>
</gene>
<keyword evidence="4" id="KW-1185">Reference proteome</keyword>
<dbReference type="AlphaFoldDB" id="A0A9P4QZX5"/>
<organism evidence="3 4">
    <name type="scientific">Polyplosphaeria fusca</name>
    <dbReference type="NCBI Taxonomy" id="682080"/>
    <lineage>
        <taxon>Eukaryota</taxon>
        <taxon>Fungi</taxon>
        <taxon>Dikarya</taxon>
        <taxon>Ascomycota</taxon>
        <taxon>Pezizomycotina</taxon>
        <taxon>Dothideomycetes</taxon>
        <taxon>Pleosporomycetidae</taxon>
        <taxon>Pleosporales</taxon>
        <taxon>Tetraplosphaeriaceae</taxon>
        <taxon>Polyplosphaeria</taxon>
    </lineage>
</organism>
<reference evidence="3" key="1">
    <citation type="journal article" date="2020" name="Stud. Mycol.">
        <title>101 Dothideomycetes genomes: a test case for predicting lifestyles and emergence of pathogens.</title>
        <authorList>
            <person name="Haridas S."/>
            <person name="Albert R."/>
            <person name="Binder M."/>
            <person name="Bloem J."/>
            <person name="Labutti K."/>
            <person name="Salamov A."/>
            <person name="Andreopoulos B."/>
            <person name="Baker S."/>
            <person name="Barry K."/>
            <person name="Bills G."/>
            <person name="Bluhm B."/>
            <person name="Cannon C."/>
            <person name="Castanera R."/>
            <person name="Culley D."/>
            <person name="Daum C."/>
            <person name="Ezra D."/>
            <person name="Gonzalez J."/>
            <person name="Henrissat B."/>
            <person name="Kuo A."/>
            <person name="Liang C."/>
            <person name="Lipzen A."/>
            <person name="Lutzoni F."/>
            <person name="Magnuson J."/>
            <person name="Mondo S."/>
            <person name="Nolan M."/>
            <person name="Ohm R."/>
            <person name="Pangilinan J."/>
            <person name="Park H.-J."/>
            <person name="Ramirez L."/>
            <person name="Alfaro M."/>
            <person name="Sun H."/>
            <person name="Tritt A."/>
            <person name="Yoshinaga Y."/>
            <person name="Zwiers L.-H."/>
            <person name="Turgeon B."/>
            <person name="Goodwin S."/>
            <person name="Spatafora J."/>
            <person name="Crous P."/>
            <person name="Grigoriev I."/>
        </authorList>
    </citation>
    <scope>NUCLEOTIDE SEQUENCE</scope>
    <source>
        <strain evidence="3">CBS 125425</strain>
    </source>
</reference>
<name>A0A9P4QZX5_9PLEO</name>